<name>A0AAV7RW64_PLEWA</name>
<comment type="caution">
    <text evidence="1">The sequence shown here is derived from an EMBL/GenBank/DDBJ whole genome shotgun (WGS) entry which is preliminary data.</text>
</comment>
<proteinExistence type="predicted"/>
<organism evidence="1 2">
    <name type="scientific">Pleurodeles waltl</name>
    <name type="common">Iberian ribbed newt</name>
    <dbReference type="NCBI Taxonomy" id="8319"/>
    <lineage>
        <taxon>Eukaryota</taxon>
        <taxon>Metazoa</taxon>
        <taxon>Chordata</taxon>
        <taxon>Craniata</taxon>
        <taxon>Vertebrata</taxon>
        <taxon>Euteleostomi</taxon>
        <taxon>Amphibia</taxon>
        <taxon>Batrachia</taxon>
        <taxon>Caudata</taxon>
        <taxon>Salamandroidea</taxon>
        <taxon>Salamandridae</taxon>
        <taxon>Pleurodelinae</taxon>
        <taxon>Pleurodeles</taxon>
    </lineage>
</organism>
<reference evidence="1" key="1">
    <citation type="journal article" date="2022" name="bioRxiv">
        <title>Sequencing and chromosome-scale assembly of the giantPleurodeles waltlgenome.</title>
        <authorList>
            <person name="Brown T."/>
            <person name="Elewa A."/>
            <person name="Iarovenko S."/>
            <person name="Subramanian E."/>
            <person name="Araus A.J."/>
            <person name="Petzold A."/>
            <person name="Susuki M."/>
            <person name="Suzuki K.-i.T."/>
            <person name="Hayashi T."/>
            <person name="Toyoda A."/>
            <person name="Oliveira C."/>
            <person name="Osipova E."/>
            <person name="Leigh N.D."/>
            <person name="Simon A."/>
            <person name="Yun M.H."/>
        </authorList>
    </citation>
    <scope>NUCLEOTIDE SEQUENCE</scope>
    <source>
        <strain evidence="1">20211129_DDA</strain>
        <tissue evidence="1">Liver</tissue>
    </source>
</reference>
<accession>A0AAV7RW64</accession>
<evidence type="ECO:0000313" key="2">
    <source>
        <dbReference type="Proteomes" id="UP001066276"/>
    </source>
</evidence>
<dbReference type="EMBL" id="JANPWB010000009">
    <property type="protein sequence ID" value="KAJ1155464.1"/>
    <property type="molecule type" value="Genomic_DNA"/>
</dbReference>
<dbReference type="Proteomes" id="UP001066276">
    <property type="component" value="Chromosome 5"/>
</dbReference>
<dbReference type="AlphaFoldDB" id="A0AAV7RW64"/>
<protein>
    <submittedName>
        <fullName evidence="1">Uncharacterized protein</fullName>
    </submittedName>
</protein>
<evidence type="ECO:0000313" key="1">
    <source>
        <dbReference type="EMBL" id="KAJ1155464.1"/>
    </source>
</evidence>
<keyword evidence="2" id="KW-1185">Reference proteome</keyword>
<gene>
    <name evidence="1" type="ORF">NDU88_008194</name>
</gene>
<sequence>MKCVVTDLTCKQISEVDIAGTVEESGLTTPSAYAEQLKYPGPSIMFFSCKRFVMDGVKLARQEGLGRGMVMG</sequence>